<dbReference type="EMBL" id="FJOG01000019">
    <property type="protein sequence ID" value="CZR61886.1"/>
    <property type="molecule type" value="Genomic_DNA"/>
</dbReference>
<feature type="domain" description="NAD(P)-binding" evidence="2">
    <location>
        <begin position="8"/>
        <end position="217"/>
    </location>
</feature>
<dbReference type="PANTHER" id="PTHR15020:SF50">
    <property type="entry name" value="UPF0659 PROTEIN YMR090W"/>
    <property type="match status" value="1"/>
</dbReference>
<comment type="similarity">
    <text evidence="1">Belongs to the avfA family.</text>
</comment>
<evidence type="ECO:0000313" key="3">
    <source>
        <dbReference type="EMBL" id="CZR61886.1"/>
    </source>
</evidence>
<evidence type="ECO:0000256" key="1">
    <source>
        <dbReference type="ARBA" id="ARBA00038376"/>
    </source>
</evidence>
<dbReference type="PANTHER" id="PTHR15020">
    <property type="entry name" value="FLAVIN REDUCTASE-RELATED"/>
    <property type="match status" value="1"/>
</dbReference>
<dbReference type="STRING" id="576137.A0A1L7XA75"/>
<evidence type="ECO:0000259" key="2">
    <source>
        <dbReference type="Pfam" id="PF13460"/>
    </source>
</evidence>
<dbReference type="InterPro" id="IPR016040">
    <property type="entry name" value="NAD(P)-bd_dom"/>
</dbReference>
<name>A0A1L7XA75_9HELO</name>
<reference evidence="3 4" key="1">
    <citation type="submission" date="2016-03" db="EMBL/GenBank/DDBJ databases">
        <authorList>
            <person name="Ploux O."/>
        </authorList>
    </citation>
    <scope>NUCLEOTIDE SEQUENCE [LARGE SCALE GENOMIC DNA]</scope>
    <source>
        <strain evidence="3 4">UAMH 11012</strain>
    </source>
</reference>
<dbReference type="SUPFAM" id="SSF51735">
    <property type="entry name" value="NAD(P)-binding Rossmann-fold domains"/>
    <property type="match status" value="1"/>
</dbReference>
<evidence type="ECO:0000313" key="4">
    <source>
        <dbReference type="Proteomes" id="UP000184330"/>
    </source>
</evidence>
<gene>
    <name evidence="3" type="ORF">PAC_11783</name>
</gene>
<dbReference type="Pfam" id="PF13460">
    <property type="entry name" value="NAD_binding_10"/>
    <property type="match status" value="1"/>
</dbReference>
<dbReference type="Proteomes" id="UP000184330">
    <property type="component" value="Unassembled WGS sequence"/>
</dbReference>
<dbReference type="OrthoDB" id="10254604at2759"/>
<sequence length="253" mass="27673">MPSVLIFGGSGKIAKFITESLVQKGYQVSSVIRREEHIPSLRELGATPILQSIESASVSELASIIRTSAPDIVIFAAGARLRAFEDPNLSLVVDRDAAIRVFDAMVKAGGTKRLITISTMDARNREKAAPSWYNEVDWKGSDELWGMLPVYMKAKYEADKDLVEGNGKRGLEYTIVRSTWYGDGERMGKIRAGLAGIEPRISREDVADVLVACVENPATVGCVFEISGGEVPIQDAVKKVAEEKVDSFGEMFR</sequence>
<protein>
    <recommendedName>
        <fullName evidence="2">NAD(P)-binding domain-containing protein</fullName>
    </recommendedName>
</protein>
<dbReference type="Gene3D" id="3.40.50.720">
    <property type="entry name" value="NAD(P)-binding Rossmann-like Domain"/>
    <property type="match status" value="1"/>
</dbReference>
<organism evidence="3 4">
    <name type="scientific">Phialocephala subalpina</name>
    <dbReference type="NCBI Taxonomy" id="576137"/>
    <lineage>
        <taxon>Eukaryota</taxon>
        <taxon>Fungi</taxon>
        <taxon>Dikarya</taxon>
        <taxon>Ascomycota</taxon>
        <taxon>Pezizomycotina</taxon>
        <taxon>Leotiomycetes</taxon>
        <taxon>Helotiales</taxon>
        <taxon>Mollisiaceae</taxon>
        <taxon>Phialocephala</taxon>
        <taxon>Phialocephala fortinii species complex</taxon>
    </lineage>
</organism>
<keyword evidence="4" id="KW-1185">Reference proteome</keyword>
<proteinExistence type="inferred from homology"/>
<dbReference type="InterPro" id="IPR036291">
    <property type="entry name" value="NAD(P)-bd_dom_sf"/>
</dbReference>
<accession>A0A1L7XA75</accession>
<dbReference type="AlphaFoldDB" id="A0A1L7XA75"/>